<reference evidence="2 3" key="1">
    <citation type="submission" date="2023-03" db="EMBL/GenBank/DDBJ databases">
        <title>Novel Species.</title>
        <authorList>
            <person name="Ma S."/>
        </authorList>
    </citation>
    <scope>NUCLEOTIDE SEQUENCE [LARGE SCALE GENOMIC DNA]</scope>
    <source>
        <strain evidence="2 3">LIND6LT2</strain>
    </source>
</reference>
<name>A0ABZ2YBG1_9FIRM</name>
<dbReference type="InterPro" id="IPR001584">
    <property type="entry name" value="Integrase_cat-core"/>
</dbReference>
<feature type="domain" description="Integrase catalytic" evidence="1">
    <location>
        <begin position="1"/>
        <end position="88"/>
    </location>
</feature>
<gene>
    <name evidence="2" type="ORF">QBE51_13330</name>
</gene>
<keyword evidence="3" id="KW-1185">Reference proteome</keyword>
<evidence type="ECO:0000259" key="1">
    <source>
        <dbReference type="PROSITE" id="PS50994"/>
    </source>
</evidence>
<dbReference type="SUPFAM" id="SSF53098">
    <property type="entry name" value="Ribonuclease H-like"/>
    <property type="match status" value="1"/>
</dbReference>
<dbReference type="InterPro" id="IPR012337">
    <property type="entry name" value="RNaseH-like_sf"/>
</dbReference>
<proteinExistence type="predicted"/>
<accession>A0ABZ2YBG1</accession>
<organism evidence="2 3">
    <name type="scientific">Defluviitalea saccharophila</name>
    <dbReference type="NCBI Taxonomy" id="879970"/>
    <lineage>
        <taxon>Bacteria</taxon>
        <taxon>Bacillati</taxon>
        <taxon>Bacillota</taxon>
        <taxon>Clostridia</taxon>
        <taxon>Lachnospirales</taxon>
        <taxon>Defluviitaleaceae</taxon>
        <taxon>Defluviitalea</taxon>
    </lineage>
</organism>
<evidence type="ECO:0000313" key="3">
    <source>
        <dbReference type="Proteomes" id="UP001486565"/>
    </source>
</evidence>
<protein>
    <submittedName>
        <fullName evidence="2">DDE-type integrase/transposase/recombinase</fullName>
    </submittedName>
</protein>
<dbReference type="Gene3D" id="3.30.420.10">
    <property type="entry name" value="Ribonuclease H-like superfamily/Ribonuclease H"/>
    <property type="match status" value="1"/>
</dbReference>
<dbReference type="EMBL" id="CP121687">
    <property type="protein sequence ID" value="WZL71402.1"/>
    <property type="molecule type" value="Genomic_DNA"/>
</dbReference>
<dbReference type="PANTHER" id="PTHR46889">
    <property type="entry name" value="TRANSPOSASE INSF FOR INSERTION SEQUENCE IS3B-RELATED"/>
    <property type="match status" value="1"/>
</dbReference>
<dbReference type="Proteomes" id="UP001486565">
    <property type="component" value="Chromosome"/>
</dbReference>
<dbReference type="PANTHER" id="PTHR46889:SF4">
    <property type="entry name" value="TRANSPOSASE INSO FOR INSERTION SEQUENCE ELEMENT IS911B-RELATED"/>
    <property type="match status" value="1"/>
</dbReference>
<dbReference type="PROSITE" id="PS50994">
    <property type="entry name" value="INTEGRASE"/>
    <property type="match status" value="1"/>
</dbReference>
<evidence type="ECO:0000313" key="2">
    <source>
        <dbReference type="EMBL" id="WZL71402.1"/>
    </source>
</evidence>
<dbReference type="InterPro" id="IPR050900">
    <property type="entry name" value="Transposase_IS3/IS150/IS904"/>
</dbReference>
<sequence>MYAVKDGWTYLATVMDLYSKKIIGYVYETSMTADLVVKSLENVCLNVKATKGIILHSDLGTQYTSQKFQELVSKKEMIHSINRKGNPL</sequence>
<dbReference type="Pfam" id="PF00665">
    <property type="entry name" value="rve"/>
    <property type="match status" value="1"/>
</dbReference>
<dbReference type="InterPro" id="IPR036397">
    <property type="entry name" value="RNaseH_sf"/>
</dbReference>